<feature type="domain" description="EGF-like" evidence="5">
    <location>
        <begin position="40"/>
        <end position="79"/>
    </location>
</feature>
<dbReference type="Proteomes" id="UP000663879">
    <property type="component" value="Unassembled WGS sequence"/>
</dbReference>
<comment type="similarity">
    <text evidence="2">Belongs to the peptidase S1 family. CLIP subfamily.</text>
</comment>
<dbReference type="InterPro" id="IPR001254">
    <property type="entry name" value="Trypsin_dom"/>
</dbReference>
<dbReference type="SMART" id="SM00020">
    <property type="entry name" value="Tryp_SPc"/>
    <property type="match status" value="1"/>
</dbReference>
<dbReference type="EMBL" id="CAJNOC010001965">
    <property type="protein sequence ID" value="CAF0903925.1"/>
    <property type="molecule type" value="Genomic_DNA"/>
</dbReference>
<evidence type="ECO:0000256" key="2">
    <source>
        <dbReference type="ARBA" id="ARBA00024195"/>
    </source>
</evidence>
<sequence>MIKKVSKSNYNVTKKVIISVITSFSALILILGIIATVVTGLKPCLYTKCHPLATCINHAFYGECVCLPGYGGNGKDHCDECGVTFFQQNASLVPGRAVPFSWPATAHMQFTYTDFERFENFSTAISYGNICAGVLINRKTVLITASCFKTSFQYYDSRLRKYFTVNIAPNEFYPDLNAAIHFYFGIDRYVYYDQDLEYVFQSGISKIIKHPYYNEQTFENDIAIVKLRHEIQLTKQIQIACLPNQTSSTYPDLDMKNAFIAGFSTSGSTFGSWNLQNAELDLYNSSMCNDVKPNNTKNWDKQFCAGEYEPFSNTTGFCHGDYGSAVYTYDYVNQKQKFVASGLLSYDVPCSTIHSPAVFTRLAYYLDWIKSHSSY</sequence>
<comment type="caution">
    <text evidence="7">The sequence shown here is derived from an EMBL/GenBank/DDBJ whole genome shotgun (WGS) entry which is preliminary data.</text>
</comment>
<evidence type="ECO:0000256" key="1">
    <source>
        <dbReference type="ARBA" id="ARBA00023157"/>
    </source>
</evidence>
<dbReference type="Gene3D" id="2.40.10.10">
    <property type="entry name" value="Trypsin-like serine proteases"/>
    <property type="match status" value="1"/>
</dbReference>
<keyword evidence="4" id="KW-0472">Membrane</keyword>
<dbReference type="PROSITE" id="PS50026">
    <property type="entry name" value="EGF_3"/>
    <property type="match status" value="1"/>
</dbReference>
<dbReference type="Pfam" id="PF00089">
    <property type="entry name" value="Trypsin"/>
    <property type="match status" value="1"/>
</dbReference>
<dbReference type="OrthoDB" id="6380398at2759"/>
<gene>
    <name evidence="7" type="ORF">OXX778_LOCUS11544</name>
</gene>
<organism evidence="7 8">
    <name type="scientific">Brachionus calyciflorus</name>
    <dbReference type="NCBI Taxonomy" id="104777"/>
    <lineage>
        <taxon>Eukaryota</taxon>
        <taxon>Metazoa</taxon>
        <taxon>Spiralia</taxon>
        <taxon>Gnathifera</taxon>
        <taxon>Rotifera</taxon>
        <taxon>Eurotatoria</taxon>
        <taxon>Monogononta</taxon>
        <taxon>Pseudotrocha</taxon>
        <taxon>Ploima</taxon>
        <taxon>Brachionidae</taxon>
        <taxon>Brachionus</taxon>
    </lineage>
</organism>
<dbReference type="GO" id="GO:0006508">
    <property type="term" value="P:proteolysis"/>
    <property type="evidence" value="ECO:0007669"/>
    <property type="project" value="InterPro"/>
</dbReference>
<dbReference type="InterPro" id="IPR002049">
    <property type="entry name" value="LE_dom"/>
</dbReference>
<comment type="caution">
    <text evidence="3">Lacks conserved residue(s) required for the propagation of feature annotation.</text>
</comment>
<dbReference type="CDD" id="cd00190">
    <property type="entry name" value="Tryp_SPc"/>
    <property type="match status" value="1"/>
</dbReference>
<dbReference type="PROSITE" id="PS01186">
    <property type="entry name" value="EGF_2"/>
    <property type="match status" value="1"/>
</dbReference>
<dbReference type="AlphaFoldDB" id="A0A813ZW55"/>
<dbReference type="CDD" id="cd00055">
    <property type="entry name" value="EGF_Lam"/>
    <property type="match status" value="1"/>
</dbReference>
<evidence type="ECO:0000313" key="7">
    <source>
        <dbReference type="EMBL" id="CAF0903925.1"/>
    </source>
</evidence>
<dbReference type="SUPFAM" id="SSF50494">
    <property type="entry name" value="Trypsin-like serine proteases"/>
    <property type="match status" value="1"/>
</dbReference>
<protein>
    <submittedName>
        <fullName evidence="7">Uncharacterized protein</fullName>
    </submittedName>
</protein>
<dbReference type="InterPro" id="IPR043504">
    <property type="entry name" value="Peptidase_S1_PA_chymotrypsin"/>
</dbReference>
<evidence type="ECO:0000256" key="3">
    <source>
        <dbReference type="PROSITE-ProRule" id="PRU00076"/>
    </source>
</evidence>
<accession>A0A813ZW55</accession>
<keyword evidence="3" id="KW-0245">EGF-like domain</keyword>
<dbReference type="PROSITE" id="PS50240">
    <property type="entry name" value="TRYPSIN_DOM"/>
    <property type="match status" value="1"/>
</dbReference>
<dbReference type="InterPro" id="IPR009003">
    <property type="entry name" value="Peptidase_S1_PA"/>
</dbReference>
<evidence type="ECO:0000313" key="8">
    <source>
        <dbReference type="Proteomes" id="UP000663879"/>
    </source>
</evidence>
<name>A0A813ZW55_9BILA</name>
<evidence type="ECO:0000256" key="4">
    <source>
        <dbReference type="SAM" id="Phobius"/>
    </source>
</evidence>
<dbReference type="InterPro" id="IPR051487">
    <property type="entry name" value="Ser/Thr_Proteases_Immune/Dev"/>
</dbReference>
<keyword evidence="1" id="KW-1015">Disulfide bond</keyword>
<keyword evidence="8" id="KW-1185">Reference proteome</keyword>
<dbReference type="InterPro" id="IPR000742">
    <property type="entry name" value="EGF"/>
</dbReference>
<proteinExistence type="inferred from homology"/>
<evidence type="ECO:0000259" key="6">
    <source>
        <dbReference type="PROSITE" id="PS50240"/>
    </source>
</evidence>
<feature type="domain" description="Peptidase S1" evidence="6">
    <location>
        <begin position="92"/>
        <end position="374"/>
    </location>
</feature>
<evidence type="ECO:0000259" key="5">
    <source>
        <dbReference type="PROSITE" id="PS50026"/>
    </source>
</evidence>
<dbReference type="InterPro" id="IPR001314">
    <property type="entry name" value="Peptidase_S1A"/>
</dbReference>
<reference evidence="7" key="1">
    <citation type="submission" date="2021-02" db="EMBL/GenBank/DDBJ databases">
        <authorList>
            <person name="Nowell W R."/>
        </authorList>
    </citation>
    <scope>NUCLEOTIDE SEQUENCE</scope>
    <source>
        <strain evidence="7">Ploen Becks lab</strain>
    </source>
</reference>
<dbReference type="PRINTS" id="PR00722">
    <property type="entry name" value="CHYMOTRYPSIN"/>
</dbReference>
<dbReference type="GO" id="GO:0004252">
    <property type="term" value="F:serine-type endopeptidase activity"/>
    <property type="evidence" value="ECO:0007669"/>
    <property type="project" value="InterPro"/>
</dbReference>
<keyword evidence="4" id="KW-0812">Transmembrane</keyword>
<dbReference type="PANTHER" id="PTHR24256">
    <property type="entry name" value="TRYPTASE-RELATED"/>
    <property type="match status" value="1"/>
</dbReference>
<feature type="transmembrane region" description="Helical" evidence="4">
    <location>
        <begin position="16"/>
        <end position="41"/>
    </location>
</feature>
<keyword evidence="4" id="KW-1133">Transmembrane helix</keyword>